<dbReference type="EC" id="2.7.7.49" evidence="1"/>
<dbReference type="GO" id="GO:0004519">
    <property type="term" value="F:endonuclease activity"/>
    <property type="evidence" value="ECO:0007669"/>
    <property type="project" value="UniProtKB-KW"/>
</dbReference>
<dbReference type="PANTHER" id="PTHR37984">
    <property type="entry name" value="PROTEIN CBG26694"/>
    <property type="match status" value="1"/>
</dbReference>
<protein>
    <recommendedName>
        <fullName evidence="1">RNA-directed DNA polymerase</fullName>
        <ecNumber evidence="1">2.7.7.49</ecNumber>
    </recommendedName>
</protein>
<organism evidence="10 11">
    <name type="scientific">Araneus ventricosus</name>
    <name type="common">Orbweaver spider</name>
    <name type="synonym">Epeira ventricosa</name>
    <dbReference type="NCBI Taxonomy" id="182803"/>
    <lineage>
        <taxon>Eukaryota</taxon>
        <taxon>Metazoa</taxon>
        <taxon>Ecdysozoa</taxon>
        <taxon>Arthropoda</taxon>
        <taxon>Chelicerata</taxon>
        <taxon>Arachnida</taxon>
        <taxon>Araneae</taxon>
        <taxon>Araneomorphae</taxon>
        <taxon>Entelegynae</taxon>
        <taxon>Araneoidea</taxon>
        <taxon>Araneidae</taxon>
        <taxon>Araneus</taxon>
    </lineage>
</organism>
<dbReference type="AlphaFoldDB" id="A0A4Y2CNZ2"/>
<dbReference type="EMBL" id="BGPR01239800">
    <property type="protein sequence ID" value="GBM05634.1"/>
    <property type="molecule type" value="Genomic_DNA"/>
</dbReference>
<dbReference type="GO" id="GO:0003964">
    <property type="term" value="F:RNA-directed DNA polymerase activity"/>
    <property type="evidence" value="ECO:0007669"/>
    <property type="project" value="UniProtKB-KW"/>
</dbReference>
<keyword evidence="4" id="KW-0540">Nuclease</keyword>
<evidence type="ECO:0000256" key="4">
    <source>
        <dbReference type="ARBA" id="ARBA00022722"/>
    </source>
</evidence>
<dbReference type="PANTHER" id="PTHR37984:SF5">
    <property type="entry name" value="PROTEIN NYNRIN-LIKE"/>
    <property type="match status" value="1"/>
</dbReference>
<dbReference type="Pfam" id="PF17921">
    <property type="entry name" value="Integrase_H2C2"/>
    <property type="match status" value="1"/>
</dbReference>
<dbReference type="Pfam" id="PF17917">
    <property type="entry name" value="RT_RNaseH"/>
    <property type="match status" value="1"/>
</dbReference>
<keyword evidence="2" id="KW-0808">Transferase</keyword>
<dbReference type="InterPro" id="IPR043502">
    <property type="entry name" value="DNA/RNA_pol_sf"/>
</dbReference>
<evidence type="ECO:0000256" key="2">
    <source>
        <dbReference type="ARBA" id="ARBA00022679"/>
    </source>
</evidence>
<evidence type="ECO:0000313" key="10">
    <source>
        <dbReference type="EMBL" id="GBM05634.1"/>
    </source>
</evidence>
<gene>
    <name evidence="10" type="ORF">AVEN_197458_1</name>
</gene>
<keyword evidence="7" id="KW-0695">RNA-directed DNA polymerase</keyword>
<dbReference type="Proteomes" id="UP000499080">
    <property type="component" value="Unassembled WGS sequence"/>
</dbReference>
<keyword evidence="3" id="KW-0548">Nucleotidyltransferase</keyword>
<dbReference type="InterPro" id="IPR012337">
    <property type="entry name" value="RNaseH-like_sf"/>
</dbReference>
<keyword evidence="11" id="KW-1185">Reference proteome</keyword>
<evidence type="ECO:0000256" key="3">
    <source>
        <dbReference type="ARBA" id="ARBA00022695"/>
    </source>
</evidence>
<evidence type="ECO:0000259" key="9">
    <source>
        <dbReference type="Pfam" id="PF17921"/>
    </source>
</evidence>
<dbReference type="InterPro" id="IPR041588">
    <property type="entry name" value="Integrase_H2C2"/>
</dbReference>
<name>A0A4Y2CNZ2_ARAVE</name>
<evidence type="ECO:0000256" key="7">
    <source>
        <dbReference type="ARBA" id="ARBA00022918"/>
    </source>
</evidence>
<evidence type="ECO:0000256" key="6">
    <source>
        <dbReference type="ARBA" id="ARBA00022801"/>
    </source>
</evidence>
<dbReference type="InterPro" id="IPR036397">
    <property type="entry name" value="RNaseH_sf"/>
</dbReference>
<accession>A0A4Y2CNZ2</accession>
<dbReference type="Gene3D" id="3.30.420.10">
    <property type="entry name" value="Ribonuclease H-like superfamily/Ribonuclease H"/>
    <property type="match status" value="1"/>
</dbReference>
<comment type="caution">
    <text evidence="10">The sequence shown here is derived from an EMBL/GenBank/DDBJ whole genome shotgun (WGS) entry which is preliminary data.</text>
</comment>
<keyword evidence="5" id="KW-0255">Endonuclease</keyword>
<dbReference type="OrthoDB" id="6628230at2759"/>
<dbReference type="Gene3D" id="1.10.340.70">
    <property type="match status" value="1"/>
</dbReference>
<dbReference type="CDD" id="cd09274">
    <property type="entry name" value="RNase_HI_RT_Ty3"/>
    <property type="match status" value="1"/>
</dbReference>
<feature type="domain" description="Integrase zinc-binding" evidence="9">
    <location>
        <begin position="181"/>
        <end position="234"/>
    </location>
</feature>
<evidence type="ECO:0000256" key="5">
    <source>
        <dbReference type="ARBA" id="ARBA00022759"/>
    </source>
</evidence>
<proteinExistence type="predicted"/>
<evidence type="ECO:0000259" key="8">
    <source>
        <dbReference type="Pfam" id="PF17917"/>
    </source>
</evidence>
<sequence>MTDASDRAIGGCIQQREGDSWKLLGFSSRKLSTAEQKFSAYDRELLSIFASIKYFRYLLEGTKFTILNDHKPITYAFSQKIEKLSPRQINHLNFLAEFARDIKYISGKDNVVTYAFSGIESISTYPLAYEDIARMSHQDDEELDLLLKKPRSLNFQKLQVPNTNVMLYCDIATQVIRPFITKTHRYQVFPNLHDLALPGVRAKVKPMCSRFVWPRMKLNVVNFTTSCINCQKSKIARHLHSPLAEFQVPNQRFVHINIDIIGLLPSSQGFSYCLTAIDRFSRWPEAMPLADIEQKQLFKPYIVVGYLDLEFLSGSQQTEVHSLRVMCFILWRTP</sequence>
<dbReference type="SUPFAM" id="SSF53098">
    <property type="entry name" value="Ribonuclease H-like"/>
    <property type="match status" value="1"/>
</dbReference>
<keyword evidence="6" id="KW-0378">Hydrolase</keyword>
<reference evidence="10 11" key="1">
    <citation type="journal article" date="2019" name="Sci. Rep.">
        <title>Orb-weaving spider Araneus ventricosus genome elucidates the spidroin gene catalogue.</title>
        <authorList>
            <person name="Kono N."/>
            <person name="Nakamura H."/>
            <person name="Ohtoshi R."/>
            <person name="Moran D.A.P."/>
            <person name="Shinohara A."/>
            <person name="Yoshida Y."/>
            <person name="Fujiwara M."/>
            <person name="Mori M."/>
            <person name="Tomita M."/>
            <person name="Arakawa K."/>
        </authorList>
    </citation>
    <scope>NUCLEOTIDE SEQUENCE [LARGE SCALE GENOMIC DNA]</scope>
</reference>
<dbReference type="GO" id="GO:0042575">
    <property type="term" value="C:DNA polymerase complex"/>
    <property type="evidence" value="ECO:0007669"/>
    <property type="project" value="UniProtKB-ARBA"/>
</dbReference>
<dbReference type="GO" id="GO:0003676">
    <property type="term" value="F:nucleic acid binding"/>
    <property type="evidence" value="ECO:0007669"/>
    <property type="project" value="InterPro"/>
</dbReference>
<feature type="domain" description="Reverse transcriptase RNase H-like" evidence="8">
    <location>
        <begin position="2"/>
        <end position="98"/>
    </location>
</feature>
<dbReference type="SUPFAM" id="SSF56672">
    <property type="entry name" value="DNA/RNA polymerases"/>
    <property type="match status" value="1"/>
</dbReference>
<dbReference type="InterPro" id="IPR041373">
    <property type="entry name" value="RT_RNaseH"/>
</dbReference>
<dbReference type="InterPro" id="IPR050951">
    <property type="entry name" value="Retrovirus_Pol_polyprotein"/>
</dbReference>
<evidence type="ECO:0000256" key="1">
    <source>
        <dbReference type="ARBA" id="ARBA00012493"/>
    </source>
</evidence>
<dbReference type="GO" id="GO:0016787">
    <property type="term" value="F:hydrolase activity"/>
    <property type="evidence" value="ECO:0007669"/>
    <property type="project" value="UniProtKB-KW"/>
</dbReference>
<evidence type="ECO:0000313" key="11">
    <source>
        <dbReference type="Proteomes" id="UP000499080"/>
    </source>
</evidence>